<proteinExistence type="predicted"/>
<dbReference type="OrthoDB" id="4509534at2759"/>
<feature type="compositionally biased region" description="Polar residues" evidence="1">
    <location>
        <begin position="349"/>
        <end position="360"/>
    </location>
</feature>
<accession>A0A5N6T9P9</accession>
<feature type="compositionally biased region" description="Basic and acidic residues" evidence="1">
    <location>
        <begin position="329"/>
        <end position="343"/>
    </location>
</feature>
<dbReference type="RefSeq" id="XP_031919073.1">
    <property type="nucleotide sequence ID" value="XM_032058573.1"/>
</dbReference>
<sequence length="518" mass="56247">MSPKPNPLTITLQLLTLLLILSIVGKRTTTLVLASVFTLWFKTRFTLYQDHVEERRSTRRERERQRRSQAVRVISARIVEEVIRGSGSRSAPVSGSGLENGNGDFGVCAGVNGGVGVGERSLAQEGLDKKCVEGSAGDGESEKGFGDLDGGVVVGVQVYEVGASGSLGEDEVSVGVGEVEVLEGEGDGEEKDGQRDTVEQKWEYDDAEGEVYKEHVGEEAIDEKVEVKVKVDVVEEKDDEGTSAQWIEDIAEDQEEKQVVQQDESQKIPELDEVKQEEPQREEQKPESTALQDEKHENATWADDEKQEKPVEEDKKATTETIPKASGTEPEKESKQPEAKQVEPKLAGLSQSRWSTSLSGSKKVLDPRASTFQPTEFKSSAKSQYQFSLPTTTRPQSSTPLAYSSIGILASSSSSSPLSAYSPPSIFSSVGRSTQSSTPSYGDYSHSPSYGYNYSATSSYGNTPSYASSSSYTNSSYANTSSYANNSPYGNTSSYGNSSYSCYTPSPYYSSYNYASAS</sequence>
<name>A0A5N6T9P9_ASPPS</name>
<dbReference type="EMBL" id="ML743553">
    <property type="protein sequence ID" value="KAE8143010.1"/>
    <property type="molecule type" value="Genomic_DNA"/>
</dbReference>
<organism evidence="2 3">
    <name type="scientific">Aspergillus pseudotamarii</name>
    <dbReference type="NCBI Taxonomy" id="132259"/>
    <lineage>
        <taxon>Eukaryota</taxon>
        <taxon>Fungi</taxon>
        <taxon>Dikarya</taxon>
        <taxon>Ascomycota</taxon>
        <taxon>Pezizomycotina</taxon>
        <taxon>Eurotiomycetes</taxon>
        <taxon>Eurotiomycetidae</taxon>
        <taxon>Eurotiales</taxon>
        <taxon>Aspergillaceae</taxon>
        <taxon>Aspergillus</taxon>
        <taxon>Aspergillus subgen. Circumdati</taxon>
    </lineage>
</organism>
<feature type="region of interest" description="Disordered" evidence="1">
    <location>
        <begin position="234"/>
        <end position="400"/>
    </location>
</feature>
<dbReference type="AlphaFoldDB" id="A0A5N6T9P9"/>
<evidence type="ECO:0000313" key="2">
    <source>
        <dbReference type="EMBL" id="KAE8143010.1"/>
    </source>
</evidence>
<keyword evidence="3" id="KW-1185">Reference proteome</keyword>
<evidence type="ECO:0000313" key="3">
    <source>
        <dbReference type="Proteomes" id="UP000325672"/>
    </source>
</evidence>
<dbReference type="GeneID" id="43642783"/>
<gene>
    <name evidence="2" type="ORF">BDV38DRAFT_277817</name>
</gene>
<dbReference type="Proteomes" id="UP000325672">
    <property type="component" value="Unassembled WGS sequence"/>
</dbReference>
<feature type="compositionally biased region" description="Polar residues" evidence="1">
    <location>
        <begin position="370"/>
        <end position="400"/>
    </location>
</feature>
<reference evidence="2 3" key="1">
    <citation type="submission" date="2019-04" db="EMBL/GenBank/DDBJ databases">
        <title>Friends and foes A comparative genomics study of 23 Aspergillus species from section Flavi.</title>
        <authorList>
            <consortium name="DOE Joint Genome Institute"/>
            <person name="Kjaerbolling I."/>
            <person name="Vesth T."/>
            <person name="Frisvad J.C."/>
            <person name="Nybo J.L."/>
            <person name="Theobald S."/>
            <person name="Kildgaard S."/>
            <person name="Isbrandt T."/>
            <person name="Kuo A."/>
            <person name="Sato A."/>
            <person name="Lyhne E.K."/>
            <person name="Kogle M.E."/>
            <person name="Wiebenga A."/>
            <person name="Kun R.S."/>
            <person name="Lubbers R.J."/>
            <person name="Makela M.R."/>
            <person name="Barry K."/>
            <person name="Chovatia M."/>
            <person name="Clum A."/>
            <person name="Daum C."/>
            <person name="Haridas S."/>
            <person name="He G."/>
            <person name="LaButti K."/>
            <person name="Lipzen A."/>
            <person name="Mondo S."/>
            <person name="Riley R."/>
            <person name="Salamov A."/>
            <person name="Simmons B.A."/>
            <person name="Magnuson J.K."/>
            <person name="Henrissat B."/>
            <person name="Mortensen U.H."/>
            <person name="Larsen T.O."/>
            <person name="Devries R.P."/>
            <person name="Grigoriev I.V."/>
            <person name="Machida M."/>
            <person name="Baker S.E."/>
            <person name="Andersen M.R."/>
        </authorList>
    </citation>
    <scope>NUCLEOTIDE SEQUENCE [LARGE SCALE GENOMIC DNA]</scope>
    <source>
        <strain evidence="2 3">CBS 117625</strain>
    </source>
</reference>
<protein>
    <submittedName>
        <fullName evidence="2">Uncharacterized protein</fullName>
    </submittedName>
</protein>
<feature type="compositionally biased region" description="Basic and acidic residues" evidence="1">
    <location>
        <begin position="264"/>
        <end position="318"/>
    </location>
</feature>
<evidence type="ECO:0000256" key="1">
    <source>
        <dbReference type="SAM" id="MobiDB-lite"/>
    </source>
</evidence>